<keyword evidence="3" id="KW-0472">Membrane</keyword>
<accession>A0ABS8S0V6</accession>
<keyword evidence="1" id="KW-0812">Transmembrane</keyword>
<protein>
    <submittedName>
        <fullName evidence="5">Uncharacterized protein</fullName>
    </submittedName>
</protein>
<gene>
    <name evidence="5" type="ORF">HAX54_012277</name>
</gene>
<comment type="caution">
    <text evidence="5">The sequence shown here is derived from an EMBL/GenBank/DDBJ whole genome shotgun (WGS) entry which is preliminary data.</text>
</comment>
<reference evidence="5 6" key="1">
    <citation type="journal article" date="2021" name="BMC Genomics">
        <title>Datura genome reveals duplications of psychoactive alkaloid biosynthetic genes and high mutation rate following tissue culture.</title>
        <authorList>
            <person name="Rajewski A."/>
            <person name="Carter-House D."/>
            <person name="Stajich J."/>
            <person name="Litt A."/>
        </authorList>
    </citation>
    <scope>NUCLEOTIDE SEQUENCE [LARGE SCALE GENOMIC DNA]</scope>
    <source>
        <strain evidence="5">AR-01</strain>
    </source>
</reference>
<evidence type="ECO:0000256" key="1">
    <source>
        <dbReference type="ARBA" id="ARBA00022692"/>
    </source>
</evidence>
<evidence type="ECO:0000256" key="4">
    <source>
        <dbReference type="SAM" id="MobiDB-lite"/>
    </source>
</evidence>
<name>A0ABS8S0V6_DATST</name>
<evidence type="ECO:0000313" key="6">
    <source>
        <dbReference type="Proteomes" id="UP000823775"/>
    </source>
</evidence>
<dbReference type="Gene3D" id="1.20.1560.10">
    <property type="entry name" value="ABC transporter type 1, transmembrane domain"/>
    <property type="match status" value="1"/>
</dbReference>
<dbReference type="Proteomes" id="UP000823775">
    <property type="component" value="Unassembled WGS sequence"/>
</dbReference>
<keyword evidence="2" id="KW-1133">Transmembrane helix</keyword>
<proteinExistence type="predicted"/>
<evidence type="ECO:0000256" key="2">
    <source>
        <dbReference type="ARBA" id="ARBA00022989"/>
    </source>
</evidence>
<evidence type="ECO:0000313" key="5">
    <source>
        <dbReference type="EMBL" id="MCD7451494.1"/>
    </source>
</evidence>
<evidence type="ECO:0000256" key="3">
    <source>
        <dbReference type="ARBA" id="ARBA00023136"/>
    </source>
</evidence>
<organism evidence="5 6">
    <name type="scientific">Datura stramonium</name>
    <name type="common">Jimsonweed</name>
    <name type="synonym">Common thornapple</name>
    <dbReference type="NCBI Taxonomy" id="4076"/>
    <lineage>
        <taxon>Eukaryota</taxon>
        <taxon>Viridiplantae</taxon>
        <taxon>Streptophyta</taxon>
        <taxon>Embryophyta</taxon>
        <taxon>Tracheophyta</taxon>
        <taxon>Spermatophyta</taxon>
        <taxon>Magnoliopsida</taxon>
        <taxon>eudicotyledons</taxon>
        <taxon>Gunneridae</taxon>
        <taxon>Pentapetalae</taxon>
        <taxon>asterids</taxon>
        <taxon>lamiids</taxon>
        <taxon>Solanales</taxon>
        <taxon>Solanaceae</taxon>
        <taxon>Solanoideae</taxon>
        <taxon>Datureae</taxon>
        <taxon>Datura</taxon>
    </lineage>
</organism>
<dbReference type="InterPro" id="IPR036640">
    <property type="entry name" value="ABC1_TM_sf"/>
</dbReference>
<feature type="region of interest" description="Disordered" evidence="4">
    <location>
        <begin position="72"/>
        <end position="126"/>
    </location>
</feature>
<keyword evidence="6" id="KW-1185">Reference proteome</keyword>
<sequence>MGKRGGLFRYADGVDKLLMFLGTIGCIGDGLMTPLNMFILSALIDDYGGADDDDSSFTNDIVDKEYIQNKQKGTRKACRSGKAASGSEESRSSHPPPPAEVRTDTDANHHLQSSKLQRRSISSTRL</sequence>
<dbReference type="EMBL" id="JACEIK010000171">
    <property type="protein sequence ID" value="MCD7451494.1"/>
    <property type="molecule type" value="Genomic_DNA"/>
</dbReference>
<feature type="compositionally biased region" description="Polar residues" evidence="4">
    <location>
        <begin position="110"/>
        <end position="126"/>
    </location>
</feature>